<dbReference type="Proteomes" id="UP000637788">
    <property type="component" value="Unassembled WGS sequence"/>
</dbReference>
<evidence type="ECO:0000313" key="2">
    <source>
        <dbReference type="Proteomes" id="UP000637788"/>
    </source>
</evidence>
<keyword evidence="2" id="KW-1185">Reference proteome</keyword>
<proteinExistence type="predicted"/>
<name>A0A917RJH8_9ACTN</name>
<evidence type="ECO:0000313" key="1">
    <source>
        <dbReference type="EMBL" id="GGL11438.1"/>
    </source>
</evidence>
<gene>
    <name evidence="1" type="ORF">GCM10010094_85390</name>
</gene>
<dbReference type="AlphaFoldDB" id="A0A917RJH8"/>
<protein>
    <submittedName>
        <fullName evidence="1">Uncharacterized protein</fullName>
    </submittedName>
</protein>
<sequence>MQMQLDIRLRGEHRQIRLQRDVAESDAADLHRGLLRGAYAGVSRAVCASAESIRPPWWPPVGEGDPVAVGSYHAEVPSLDEVRELIDGMLGG</sequence>
<reference evidence="1" key="2">
    <citation type="submission" date="2020-09" db="EMBL/GenBank/DDBJ databases">
        <authorList>
            <person name="Sun Q."/>
            <person name="Ohkuma M."/>
        </authorList>
    </citation>
    <scope>NUCLEOTIDE SEQUENCE</scope>
    <source>
        <strain evidence="1">JCM 3035</strain>
    </source>
</reference>
<reference evidence="1" key="1">
    <citation type="journal article" date="2014" name="Int. J. Syst. Evol. Microbiol.">
        <title>Complete genome sequence of Corynebacterium casei LMG S-19264T (=DSM 44701T), isolated from a smear-ripened cheese.</title>
        <authorList>
            <consortium name="US DOE Joint Genome Institute (JGI-PGF)"/>
            <person name="Walter F."/>
            <person name="Albersmeier A."/>
            <person name="Kalinowski J."/>
            <person name="Ruckert C."/>
        </authorList>
    </citation>
    <scope>NUCLEOTIDE SEQUENCE</scope>
    <source>
        <strain evidence="1">JCM 3035</strain>
    </source>
</reference>
<dbReference type="EMBL" id="BMPQ01000042">
    <property type="protein sequence ID" value="GGL11438.1"/>
    <property type="molecule type" value="Genomic_DNA"/>
</dbReference>
<organism evidence="1 2">
    <name type="scientific">Streptomyces flaveus</name>
    <dbReference type="NCBI Taxonomy" id="66370"/>
    <lineage>
        <taxon>Bacteria</taxon>
        <taxon>Bacillati</taxon>
        <taxon>Actinomycetota</taxon>
        <taxon>Actinomycetes</taxon>
        <taxon>Kitasatosporales</taxon>
        <taxon>Streptomycetaceae</taxon>
        <taxon>Streptomyces</taxon>
        <taxon>Streptomyces aurantiacus group</taxon>
    </lineage>
</organism>
<accession>A0A917RJH8</accession>
<comment type="caution">
    <text evidence="1">The sequence shown here is derived from an EMBL/GenBank/DDBJ whole genome shotgun (WGS) entry which is preliminary data.</text>
</comment>